<proteinExistence type="predicted"/>
<sequence length="792" mass="89468">MGNQPKKQRLSELRQRMENLQDVGDGQAIRFQERRGERLQQTQELSERFILRDKEIDALEKDVRDMEVVGKEIEKLAHRVTQARERLGRITGQVDECIGLSQAPIFAGRNGGAGASIPDYLDKLRSATTQVDGGIRTLLVETVSAYHVDNERFDLEQKESWINEIEAPVDTLVVALRQTNAFAGRQSAEELAHDLLGLVGGLVAIIAENPGRALSDGEREKITDWNRELNRQLGRLGNTSEPEILQGSEMLVNELLMWQQRPELGELKGDIQYAITAINQTKTHWKNREEQEIEQAIRQGEMVFRQVRETAMAYRAEKLEKLGEELALLRGGGSALAEIESLVGGVSRDNETIKDLQGHEAALVRIEELEQRYRESSRASLPAIQDKLHERISQVEVLLSNVDTKALSTDNMTILADIRSELAHAQPDSDKNIDYHLGALRKTGEWRADLTRLWDEAKTWRERVQIRTDDLGARQKKLKAAIAESKLTFTGVEGTSWDSSISTDTRGAIDSELDGREAEANRLENTFADVCYEELSALREQASNMGTALATGEGEQVAELPSLPSRQDIGLDVLVAALLEARWHLETVQTRLEQESQDCEHWCREIAPRMVNELITSVDREAVRQLKDALAHLPEGLSPEEHFERLSRLRGRWQILIRRIQGTDRSLEEERKRLFLRLGELHEKGLTDYCPPLWVGRVSDLIHGLPEAGSELRSFQDQITISTALLENVERHFLRGASGEIRAAKTILKAKRSHEADVLLSELKNQPDDQIPPLELRQRLRQAASLRGCTDE</sequence>
<dbReference type="AlphaFoldDB" id="A0A450SC69"/>
<protein>
    <submittedName>
        <fullName evidence="1">Uncharacterized protein</fullName>
    </submittedName>
</protein>
<accession>A0A450SC69</accession>
<evidence type="ECO:0000313" key="1">
    <source>
        <dbReference type="EMBL" id="VFJ49963.1"/>
    </source>
</evidence>
<dbReference type="EMBL" id="CAADEY010000027">
    <property type="protein sequence ID" value="VFJ49963.1"/>
    <property type="molecule type" value="Genomic_DNA"/>
</dbReference>
<name>A0A450SC69_9GAMM</name>
<gene>
    <name evidence="1" type="ORF">BECKDK2373C_GA0170839_102721</name>
</gene>
<organism evidence="1">
    <name type="scientific">Candidatus Kentrum sp. DK</name>
    <dbReference type="NCBI Taxonomy" id="2126562"/>
    <lineage>
        <taxon>Bacteria</taxon>
        <taxon>Pseudomonadati</taxon>
        <taxon>Pseudomonadota</taxon>
        <taxon>Gammaproteobacteria</taxon>
        <taxon>Candidatus Kentrum</taxon>
    </lineage>
</organism>
<reference evidence="1" key="1">
    <citation type="submission" date="2019-02" db="EMBL/GenBank/DDBJ databases">
        <authorList>
            <person name="Gruber-Vodicka R. H."/>
            <person name="Seah K. B. B."/>
        </authorList>
    </citation>
    <scope>NUCLEOTIDE SEQUENCE</scope>
    <source>
        <strain evidence="1">BECK_DK161</strain>
    </source>
</reference>